<dbReference type="Pfam" id="PF25550">
    <property type="entry name" value="DUF7928"/>
    <property type="match status" value="1"/>
</dbReference>
<gene>
    <name evidence="2" type="ORF">K452DRAFT_320885</name>
</gene>
<organism evidence="2 3">
    <name type="scientific">Aplosporella prunicola CBS 121167</name>
    <dbReference type="NCBI Taxonomy" id="1176127"/>
    <lineage>
        <taxon>Eukaryota</taxon>
        <taxon>Fungi</taxon>
        <taxon>Dikarya</taxon>
        <taxon>Ascomycota</taxon>
        <taxon>Pezizomycotina</taxon>
        <taxon>Dothideomycetes</taxon>
        <taxon>Dothideomycetes incertae sedis</taxon>
        <taxon>Botryosphaeriales</taxon>
        <taxon>Aplosporellaceae</taxon>
        <taxon>Aplosporella</taxon>
    </lineage>
</organism>
<proteinExistence type="predicted"/>
<evidence type="ECO:0000313" key="3">
    <source>
        <dbReference type="Proteomes" id="UP000799438"/>
    </source>
</evidence>
<reference evidence="2" key="1">
    <citation type="journal article" date="2020" name="Stud. Mycol.">
        <title>101 Dothideomycetes genomes: a test case for predicting lifestyles and emergence of pathogens.</title>
        <authorList>
            <person name="Haridas S."/>
            <person name="Albert R."/>
            <person name="Binder M."/>
            <person name="Bloem J."/>
            <person name="Labutti K."/>
            <person name="Salamov A."/>
            <person name="Andreopoulos B."/>
            <person name="Baker S."/>
            <person name="Barry K."/>
            <person name="Bills G."/>
            <person name="Bluhm B."/>
            <person name="Cannon C."/>
            <person name="Castanera R."/>
            <person name="Culley D."/>
            <person name="Daum C."/>
            <person name="Ezra D."/>
            <person name="Gonzalez J."/>
            <person name="Henrissat B."/>
            <person name="Kuo A."/>
            <person name="Liang C."/>
            <person name="Lipzen A."/>
            <person name="Lutzoni F."/>
            <person name="Magnuson J."/>
            <person name="Mondo S."/>
            <person name="Nolan M."/>
            <person name="Ohm R."/>
            <person name="Pangilinan J."/>
            <person name="Park H.-J."/>
            <person name="Ramirez L."/>
            <person name="Alfaro M."/>
            <person name="Sun H."/>
            <person name="Tritt A."/>
            <person name="Yoshinaga Y."/>
            <person name="Zwiers L.-H."/>
            <person name="Turgeon B."/>
            <person name="Goodwin S."/>
            <person name="Spatafora J."/>
            <person name="Crous P."/>
            <person name="Grigoriev I."/>
        </authorList>
    </citation>
    <scope>NUCLEOTIDE SEQUENCE</scope>
    <source>
        <strain evidence="2">CBS 121167</strain>
    </source>
</reference>
<feature type="domain" description="DUF7928" evidence="1">
    <location>
        <begin position="61"/>
        <end position="220"/>
    </location>
</feature>
<feature type="non-terminal residue" evidence="2">
    <location>
        <position position="269"/>
    </location>
</feature>
<dbReference type="GeneID" id="54301851"/>
<dbReference type="RefSeq" id="XP_033394474.1">
    <property type="nucleotide sequence ID" value="XM_033544355.1"/>
</dbReference>
<name>A0A6A6B7K4_9PEZI</name>
<dbReference type="AlphaFoldDB" id="A0A6A6B7K4"/>
<dbReference type="Proteomes" id="UP000799438">
    <property type="component" value="Unassembled WGS sequence"/>
</dbReference>
<evidence type="ECO:0000259" key="1">
    <source>
        <dbReference type="Pfam" id="PF25550"/>
    </source>
</evidence>
<evidence type="ECO:0000313" key="2">
    <source>
        <dbReference type="EMBL" id="KAF2138761.1"/>
    </source>
</evidence>
<keyword evidence="3" id="KW-1185">Reference proteome</keyword>
<dbReference type="PANTHER" id="PTHR35408">
    <property type="entry name" value="CHROMOSOME 15, WHOLE GENOME SHOTGUN SEQUENCE"/>
    <property type="match status" value="1"/>
</dbReference>
<accession>A0A6A6B7K4</accession>
<dbReference type="InterPro" id="IPR057688">
    <property type="entry name" value="DUF7928"/>
</dbReference>
<dbReference type="PANTHER" id="PTHR35408:SF2">
    <property type="entry name" value="GLYCOSYLTRANSFERASE 2-LIKE DOMAIN-CONTAINING PROTEIN"/>
    <property type="match status" value="1"/>
</dbReference>
<protein>
    <recommendedName>
        <fullName evidence="1">DUF7928 domain-containing protein</fullName>
    </recommendedName>
</protein>
<dbReference type="EMBL" id="ML995495">
    <property type="protein sequence ID" value="KAF2138761.1"/>
    <property type="molecule type" value="Genomic_DNA"/>
</dbReference>
<sequence>MAALKSLDLDRKPLDVLTLPPAAVTPSSVRFSGRPHLTVNERQNTEVSSITSDRSSATDLHTLAVKYLYKRCLQQNWTEPPEDDHGIVDGDTDHLGVMIKRPDGVYTAEPMTLNKGVYKAVETLGATVAFTMSSQFVGHVLSHTSPLQTELPLDPHGAFVLPVVTSAADIASGTSYIRIDMCICLCRAERIVIIWGDTVAGIIAHAAYVEARLFAKVWGSPAPGPTLTPCRGALLSSSTSPDPEQAASRVSRLLRRRIRVTSCSIWKKM</sequence>